<feature type="domain" description="FP protein C-terminal" evidence="2">
    <location>
        <begin position="104"/>
        <end position="153"/>
    </location>
</feature>
<evidence type="ECO:0000259" key="1">
    <source>
        <dbReference type="Pfam" id="PF03258"/>
    </source>
</evidence>
<dbReference type="Pfam" id="PF03258">
    <property type="entry name" value="Baculo_FP"/>
    <property type="match status" value="1"/>
</dbReference>
<gene>
    <name evidence="4" type="primary">LOC113509424</name>
</gene>
<evidence type="ECO:0000313" key="4">
    <source>
        <dbReference type="RefSeq" id="XP_052752729.1"/>
    </source>
</evidence>
<dbReference type="GeneID" id="113509424"/>
<dbReference type="RefSeq" id="XP_052752729.1">
    <property type="nucleotide sequence ID" value="XM_052896769.1"/>
</dbReference>
<proteinExistence type="predicted"/>
<keyword evidence="3" id="KW-1185">Reference proteome</keyword>
<organism evidence="3 4">
    <name type="scientific">Galleria mellonella</name>
    <name type="common">Greater wax moth</name>
    <dbReference type="NCBI Taxonomy" id="7137"/>
    <lineage>
        <taxon>Eukaryota</taxon>
        <taxon>Metazoa</taxon>
        <taxon>Ecdysozoa</taxon>
        <taxon>Arthropoda</taxon>
        <taxon>Hexapoda</taxon>
        <taxon>Insecta</taxon>
        <taxon>Pterygota</taxon>
        <taxon>Neoptera</taxon>
        <taxon>Endopterygota</taxon>
        <taxon>Lepidoptera</taxon>
        <taxon>Glossata</taxon>
        <taxon>Ditrysia</taxon>
        <taxon>Pyraloidea</taxon>
        <taxon>Pyralidae</taxon>
        <taxon>Galleriinae</taxon>
        <taxon>Galleria</taxon>
    </lineage>
</organism>
<evidence type="ECO:0000313" key="3">
    <source>
        <dbReference type="Proteomes" id="UP001652740"/>
    </source>
</evidence>
<sequence>MRPKNLPKYIEIYNLPFHDDENVDELVQKVAEKLNLQTDGIKNSRRLKGREDRVGNIEVVLNGKNIQEQWIAMAKNTSITVTDIMPEENNKKVVYVREKMSLLNKAILWHAKQELKIKHNYKYVWFKKGVVKACKEDNGKVYYLKTLEDVYRLSQKTTV</sequence>
<feature type="domain" description="FP protein N-terminal" evidence="1">
    <location>
        <begin position="8"/>
        <end position="92"/>
    </location>
</feature>
<protein>
    <submittedName>
        <fullName evidence="4">Uncharacterized protein LOC113509424</fullName>
    </submittedName>
</protein>
<dbReference type="Pfam" id="PF25298">
    <property type="entry name" value="Baculo_FP_2nd"/>
    <property type="match status" value="1"/>
</dbReference>
<name>A0ABM3MN78_GALME</name>
<reference evidence="4" key="1">
    <citation type="submission" date="2025-08" db="UniProtKB">
        <authorList>
            <consortium name="RefSeq"/>
        </authorList>
    </citation>
    <scope>IDENTIFICATION</scope>
    <source>
        <tissue evidence="4">Whole larvae</tissue>
    </source>
</reference>
<accession>A0ABM3MN78</accession>
<dbReference type="InterPro" id="IPR004941">
    <property type="entry name" value="FP_N"/>
</dbReference>
<evidence type="ECO:0000259" key="2">
    <source>
        <dbReference type="Pfam" id="PF25298"/>
    </source>
</evidence>
<dbReference type="InterPro" id="IPR057251">
    <property type="entry name" value="FP_C"/>
</dbReference>
<dbReference type="Proteomes" id="UP001652740">
    <property type="component" value="Unplaced"/>
</dbReference>